<dbReference type="PANTHER" id="PTHR46796">
    <property type="entry name" value="HTH-TYPE TRANSCRIPTIONAL ACTIVATOR RHAS-RELATED"/>
    <property type="match status" value="1"/>
</dbReference>
<keyword evidence="6" id="KW-1185">Reference proteome</keyword>
<dbReference type="EMBL" id="CP054616">
    <property type="protein sequence ID" value="QKS49539.1"/>
    <property type="molecule type" value="Genomic_DNA"/>
</dbReference>
<dbReference type="AlphaFoldDB" id="A0A6N1AEE8"/>
<dbReference type="PROSITE" id="PS01124">
    <property type="entry name" value="HTH_ARAC_FAMILY_2"/>
    <property type="match status" value="1"/>
</dbReference>
<dbReference type="GO" id="GO:0003700">
    <property type="term" value="F:DNA-binding transcription factor activity"/>
    <property type="evidence" value="ECO:0007669"/>
    <property type="project" value="InterPro"/>
</dbReference>
<dbReference type="Gene3D" id="1.10.10.60">
    <property type="entry name" value="Homeodomain-like"/>
    <property type="match status" value="1"/>
</dbReference>
<evidence type="ECO:0000256" key="1">
    <source>
        <dbReference type="ARBA" id="ARBA00023015"/>
    </source>
</evidence>
<gene>
    <name evidence="5" type="ORF">HUE56_03350</name>
</gene>
<dbReference type="PROSITE" id="PS00041">
    <property type="entry name" value="HTH_ARAC_FAMILY_1"/>
    <property type="match status" value="1"/>
</dbReference>
<dbReference type="SUPFAM" id="SSF46689">
    <property type="entry name" value="Homeodomain-like"/>
    <property type="match status" value="2"/>
</dbReference>
<accession>A0A6N1AEE8</accession>
<dbReference type="InterPro" id="IPR018060">
    <property type="entry name" value="HTH_AraC"/>
</dbReference>
<name>A0A6N1AEE8_9PROT</name>
<dbReference type="PANTHER" id="PTHR46796:SF14">
    <property type="entry name" value="TRANSCRIPTIONAL REGULATORY PROTEIN"/>
    <property type="match status" value="1"/>
</dbReference>
<feature type="domain" description="HTH araC/xylS-type" evidence="4">
    <location>
        <begin position="67"/>
        <end position="165"/>
    </location>
</feature>
<keyword evidence="1" id="KW-0805">Transcription regulation</keyword>
<evidence type="ECO:0000256" key="2">
    <source>
        <dbReference type="ARBA" id="ARBA00023125"/>
    </source>
</evidence>
<dbReference type="Pfam" id="PF12833">
    <property type="entry name" value="HTH_18"/>
    <property type="match status" value="1"/>
</dbReference>
<keyword evidence="3" id="KW-0804">Transcription</keyword>
<proteinExistence type="predicted"/>
<dbReference type="OrthoDB" id="9806208at2"/>
<organism evidence="5 6">
    <name type="scientific">Azospirillum oryzae</name>
    <dbReference type="NCBI Taxonomy" id="286727"/>
    <lineage>
        <taxon>Bacteria</taxon>
        <taxon>Pseudomonadati</taxon>
        <taxon>Pseudomonadota</taxon>
        <taxon>Alphaproteobacteria</taxon>
        <taxon>Rhodospirillales</taxon>
        <taxon>Azospirillaceae</taxon>
        <taxon>Azospirillum</taxon>
    </lineage>
</organism>
<keyword evidence="2" id="KW-0238">DNA-binding</keyword>
<evidence type="ECO:0000313" key="6">
    <source>
        <dbReference type="Proteomes" id="UP000509702"/>
    </source>
</evidence>
<evidence type="ECO:0000259" key="4">
    <source>
        <dbReference type="PROSITE" id="PS01124"/>
    </source>
</evidence>
<dbReference type="GO" id="GO:0043565">
    <property type="term" value="F:sequence-specific DNA binding"/>
    <property type="evidence" value="ECO:0007669"/>
    <property type="project" value="InterPro"/>
</dbReference>
<dbReference type="InterPro" id="IPR018062">
    <property type="entry name" value="HTH_AraC-typ_CS"/>
</dbReference>
<geneLocation type="plasmid" evidence="5 6">
    <name>unnamed2</name>
</geneLocation>
<evidence type="ECO:0000256" key="3">
    <source>
        <dbReference type="ARBA" id="ARBA00023163"/>
    </source>
</evidence>
<keyword evidence="5" id="KW-0614">Plasmid</keyword>
<reference evidence="5 6" key="1">
    <citation type="submission" date="2020-06" db="EMBL/GenBank/DDBJ databases">
        <title>Complete genome of Azosprillum oryzae KACC14407.</title>
        <authorList>
            <person name="Kim M."/>
            <person name="Park Y.-J."/>
            <person name="Shin J.-H."/>
        </authorList>
    </citation>
    <scope>NUCLEOTIDE SEQUENCE [LARGE SCALE GENOMIC DNA]</scope>
    <source>
        <strain evidence="5 6">KACC 14407</strain>
        <plasmid evidence="5 6">unnamed2</plasmid>
    </source>
</reference>
<protein>
    <submittedName>
        <fullName evidence="5">Helix-turn-helix transcriptional regulator</fullName>
    </submittedName>
</protein>
<dbReference type="RefSeq" id="WP_149200908.1">
    <property type="nucleotide sequence ID" value="NZ_BSOV01000010.1"/>
</dbReference>
<sequence>MLQPVAADDRTVATLVTRALAVLDHDPDGARLCLDRLASLFADRQNEPAAIATPSQPRGGLTSWQLRRVTEHVEVSIAGPIRVETLAALVGLSSGRFTDAFKVSTGETPHAYIVERRVRLAQRLMLETDEPLCQIACTCGFSDQAHLTRLFGRAVGQTPMRWRKAARR</sequence>
<dbReference type="InterPro" id="IPR009057">
    <property type="entry name" value="Homeodomain-like_sf"/>
</dbReference>
<dbReference type="SMART" id="SM00342">
    <property type="entry name" value="HTH_ARAC"/>
    <property type="match status" value="1"/>
</dbReference>
<dbReference type="Proteomes" id="UP000509702">
    <property type="component" value="Plasmid unnamed2"/>
</dbReference>
<dbReference type="InterPro" id="IPR050204">
    <property type="entry name" value="AraC_XylS_family_regulators"/>
</dbReference>
<dbReference type="KEGG" id="aoz:HUE56_03350"/>
<evidence type="ECO:0000313" key="5">
    <source>
        <dbReference type="EMBL" id="QKS49539.1"/>
    </source>
</evidence>